<sequence length="386" mass="42618">MVIPKFGAAGWCRGVFGSAHCPVLPSSLRVTYLPSSFALGFRSNWFRILLRLAVRSLGCFSDFWIAQGSGLLSIDNFWPEHTACPIDKPIALLSRIPEPRSDPSFRIRSPFHPSAVLAPSRSAIAGTSKLMFSITKYSTSFPTTIGLTTFSFLPNSATPSNNVFILGRILQFDSNGFVFLLKDNHDCERRNGGLPPRALGLSLPLQTFKPRPVNLQHLDDDSSDQMRLQKRFYPRLRPTDYGGLWMVSSECRSHSTLPFNAPIRRSQPETPLSDAALPLDARLFDALSHSTPSPSIKRSSFIRRPPTCRSIEAPALSIALLPLAQSALSLNAKHAAVTPLHLYHQIPSMLQSSTTPHFQGQYEVGLIPAGCALGYGSERSQICWSW</sequence>
<accession>A0A3N4HQX7</accession>
<organism evidence="1 2">
    <name type="scientific">Ascobolus immersus RN42</name>
    <dbReference type="NCBI Taxonomy" id="1160509"/>
    <lineage>
        <taxon>Eukaryota</taxon>
        <taxon>Fungi</taxon>
        <taxon>Dikarya</taxon>
        <taxon>Ascomycota</taxon>
        <taxon>Pezizomycotina</taxon>
        <taxon>Pezizomycetes</taxon>
        <taxon>Pezizales</taxon>
        <taxon>Ascobolaceae</taxon>
        <taxon>Ascobolus</taxon>
    </lineage>
</organism>
<keyword evidence="2" id="KW-1185">Reference proteome</keyword>
<name>A0A3N4HQX7_ASCIM</name>
<dbReference type="Proteomes" id="UP000275078">
    <property type="component" value="Unassembled WGS sequence"/>
</dbReference>
<protein>
    <submittedName>
        <fullName evidence="1">Uncharacterized protein</fullName>
    </submittedName>
</protein>
<reference evidence="1 2" key="1">
    <citation type="journal article" date="2018" name="Nat. Ecol. Evol.">
        <title>Pezizomycetes genomes reveal the molecular basis of ectomycorrhizal truffle lifestyle.</title>
        <authorList>
            <person name="Murat C."/>
            <person name="Payen T."/>
            <person name="Noel B."/>
            <person name="Kuo A."/>
            <person name="Morin E."/>
            <person name="Chen J."/>
            <person name="Kohler A."/>
            <person name="Krizsan K."/>
            <person name="Balestrini R."/>
            <person name="Da Silva C."/>
            <person name="Montanini B."/>
            <person name="Hainaut M."/>
            <person name="Levati E."/>
            <person name="Barry K.W."/>
            <person name="Belfiori B."/>
            <person name="Cichocki N."/>
            <person name="Clum A."/>
            <person name="Dockter R.B."/>
            <person name="Fauchery L."/>
            <person name="Guy J."/>
            <person name="Iotti M."/>
            <person name="Le Tacon F."/>
            <person name="Lindquist E.A."/>
            <person name="Lipzen A."/>
            <person name="Malagnac F."/>
            <person name="Mello A."/>
            <person name="Molinier V."/>
            <person name="Miyauchi S."/>
            <person name="Poulain J."/>
            <person name="Riccioni C."/>
            <person name="Rubini A."/>
            <person name="Sitrit Y."/>
            <person name="Splivallo R."/>
            <person name="Traeger S."/>
            <person name="Wang M."/>
            <person name="Zifcakova L."/>
            <person name="Wipf D."/>
            <person name="Zambonelli A."/>
            <person name="Paolocci F."/>
            <person name="Nowrousian M."/>
            <person name="Ottonello S."/>
            <person name="Baldrian P."/>
            <person name="Spatafora J.W."/>
            <person name="Henrissat B."/>
            <person name="Nagy L.G."/>
            <person name="Aury J.M."/>
            <person name="Wincker P."/>
            <person name="Grigoriev I.V."/>
            <person name="Bonfante P."/>
            <person name="Martin F.M."/>
        </authorList>
    </citation>
    <scope>NUCLEOTIDE SEQUENCE [LARGE SCALE GENOMIC DNA]</scope>
    <source>
        <strain evidence="1 2">RN42</strain>
    </source>
</reference>
<evidence type="ECO:0000313" key="1">
    <source>
        <dbReference type="EMBL" id="RPA74461.1"/>
    </source>
</evidence>
<dbReference type="EMBL" id="ML119789">
    <property type="protein sequence ID" value="RPA74461.1"/>
    <property type="molecule type" value="Genomic_DNA"/>
</dbReference>
<gene>
    <name evidence="1" type="ORF">BJ508DRAFT_333029</name>
</gene>
<dbReference type="AlphaFoldDB" id="A0A3N4HQX7"/>
<evidence type="ECO:0000313" key="2">
    <source>
        <dbReference type="Proteomes" id="UP000275078"/>
    </source>
</evidence>
<proteinExistence type="predicted"/>